<comment type="subcellular location">
    <subcellularLocation>
        <location evidence="1">Cell membrane</location>
        <topology evidence="1">Multi-pass membrane protein</topology>
    </subcellularLocation>
</comment>
<keyword evidence="9" id="KW-1185">Reference proteome</keyword>
<protein>
    <submittedName>
        <fullName evidence="8">Tight adherence protein C</fullName>
    </submittedName>
</protein>
<evidence type="ECO:0000313" key="8">
    <source>
        <dbReference type="EMBL" id="GBG15879.1"/>
    </source>
</evidence>
<evidence type="ECO:0000256" key="5">
    <source>
        <dbReference type="ARBA" id="ARBA00023136"/>
    </source>
</evidence>
<evidence type="ECO:0000259" key="7">
    <source>
        <dbReference type="Pfam" id="PF00482"/>
    </source>
</evidence>
<feature type="domain" description="Type II secretion system protein GspF" evidence="7">
    <location>
        <begin position="162"/>
        <end position="289"/>
    </location>
</feature>
<dbReference type="Gene3D" id="1.20.81.30">
    <property type="entry name" value="Type II secretion system (T2SS), domain F"/>
    <property type="match status" value="1"/>
</dbReference>
<evidence type="ECO:0000256" key="4">
    <source>
        <dbReference type="ARBA" id="ARBA00022989"/>
    </source>
</evidence>
<evidence type="ECO:0000256" key="2">
    <source>
        <dbReference type="ARBA" id="ARBA00022475"/>
    </source>
</evidence>
<dbReference type="PANTHER" id="PTHR35007">
    <property type="entry name" value="INTEGRAL MEMBRANE PROTEIN-RELATED"/>
    <property type="match status" value="1"/>
</dbReference>
<dbReference type="EMBL" id="BDOQ01000022">
    <property type="protein sequence ID" value="GBG15879.1"/>
    <property type="molecule type" value="Genomic_DNA"/>
</dbReference>
<keyword evidence="5 6" id="KW-0472">Membrane</keyword>
<organism evidence="8 9">
    <name type="scientific">Novimethylophilus kurashikiensis</name>
    <dbReference type="NCBI Taxonomy" id="1825523"/>
    <lineage>
        <taxon>Bacteria</taxon>
        <taxon>Pseudomonadati</taxon>
        <taxon>Pseudomonadota</taxon>
        <taxon>Betaproteobacteria</taxon>
        <taxon>Nitrosomonadales</taxon>
        <taxon>Methylophilaceae</taxon>
        <taxon>Novimethylophilus</taxon>
    </lineage>
</organism>
<dbReference type="Proteomes" id="UP000245081">
    <property type="component" value="Unassembled WGS sequence"/>
</dbReference>
<dbReference type="PANTHER" id="PTHR35007:SF2">
    <property type="entry name" value="PILUS ASSEMBLE PROTEIN"/>
    <property type="match status" value="1"/>
</dbReference>
<sequence>MLAGWWIAMTMLAAAAALLLLGTRQDRTPPRVSRRFAEALKDQGMHLKSHVWLEREDGKARWLNRLERFSSGELEEMQRLLVQAGWGNQSTRLYMLAAAWVGPLASGLLAGMYAGMAGKEGTEVLSYMLFGFALVFVGMRRVLRWRAAQRRRAIRGEVVTLLHLLRMLFDAGLSLEHTLQVIDQQARSLIPNMAAELGVALARIKAGQDRADALSDMAAPLEVPELSDTVAMLKQVTRYGGNVRDALVEYTKLVEQRQISELREYVSKLSAKMTVVMVVFLFPALMIFIAGPGFIGLASALKGAQG</sequence>
<dbReference type="AlphaFoldDB" id="A0A2R5FDP3"/>
<evidence type="ECO:0000313" key="9">
    <source>
        <dbReference type="Proteomes" id="UP000245081"/>
    </source>
</evidence>
<dbReference type="RefSeq" id="WP_109017029.1">
    <property type="nucleotide sequence ID" value="NZ_BDOQ01000022.1"/>
</dbReference>
<evidence type="ECO:0000256" key="6">
    <source>
        <dbReference type="SAM" id="Phobius"/>
    </source>
</evidence>
<dbReference type="GO" id="GO:0005886">
    <property type="term" value="C:plasma membrane"/>
    <property type="evidence" value="ECO:0007669"/>
    <property type="project" value="UniProtKB-SubCell"/>
</dbReference>
<keyword evidence="4 6" id="KW-1133">Transmembrane helix</keyword>
<feature type="transmembrane region" description="Helical" evidence="6">
    <location>
        <begin position="125"/>
        <end position="143"/>
    </location>
</feature>
<evidence type="ECO:0000256" key="1">
    <source>
        <dbReference type="ARBA" id="ARBA00004651"/>
    </source>
</evidence>
<dbReference type="InterPro" id="IPR042094">
    <property type="entry name" value="T2SS_GspF_sf"/>
</dbReference>
<feature type="transmembrane region" description="Helical" evidence="6">
    <location>
        <begin position="93"/>
        <end position="113"/>
    </location>
</feature>
<dbReference type="Pfam" id="PF00482">
    <property type="entry name" value="T2SSF"/>
    <property type="match status" value="1"/>
</dbReference>
<dbReference type="InterPro" id="IPR018076">
    <property type="entry name" value="T2SS_GspF_dom"/>
</dbReference>
<keyword evidence="2" id="KW-1003">Cell membrane</keyword>
<accession>A0A2R5FDP3</accession>
<feature type="transmembrane region" description="Helical" evidence="6">
    <location>
        <begin position="6"/>
        <end position="23"/>
    </location>
</feature>
<gene>
    <name evidence="8" type="primary">tadC</name>
    <name evidence="8" type="ORF">NMK_3497</name>
</gene>
<name>A0A2R5FDP3_9PROT</name>
<dbReference type="OrthoDB" id="8534919at2"/>
<reference evidence="8 9" key="1">
    <citation type="journal article" date="2018" name="Environ. Microbiol.">
        <title>Isolation and genomic characterization of Novimethylophilus kurashikiensis gen. nov. sp. nov., a new lanthanide-dependent methylotrophic species of Methylophilaceae.</title>
        <authorList>
            <person name="Lv H."/>
            <person name="Sahin N."/>
            <person name="Tani A."/>
        </authorList>
    </citation>
    <scope>NUCLEOTIDE SEQUENCE [LARGE SCALE GENOMIC DNA]</scope>
    <source>
        <strain evidence="8 9">La2-4</strain>
    </source>
</reference>
<feature type="transmembrane region" description="Helical" evidence="6">
    <location>
        <begin position="275"/>
        <end position="301"/>
    </location>
</feature>
<proteinExistence type="predicted"/>
<comment type="caution">
    <text evidence="8">The sequence shown here is derived from an EMBL/GenBank/DDBJ whole genome shotgun (WGS) entry which is preliminary data.</text>
</comment>
<evidence type="ECO:0000256" key="3">
    <source>
        <dbReference type="ARBA" id="ARBA00022692"/>
    </source>
</evidence>
<keyword evidence="3 6" id="KW-0812">Transmembrane</keyword>